<evidence type="ECO:0000256" key="1">
    <source>
        <dbReference type="ARBA" id="ARBA00022679"/>
    </source>
</evidence>
<dbReference type="EC" id="2.7.7.7" evidence="7"/>
<keyword evidence="1 7" id="KW-0808">Transferase</keyword>
<organism evidence="7 8">
    <name type="scientific">Paenibacillus polymyxa</name>
    <name type="common">Bacillus polymyxa</name>
    <dbReference type="NCBI Taxonomy" id="1406"/>
    <lineage>
        <taxon>Bacteria</taxon>
        <taxon>Bacillati</taxon>
        <taxon>Bacillota</taxon>
        <taxon>Bacilli</taxon>
        <taxon>Bacillales</taxon>
        <taxon>Paenibacillaceae</taxon>
        <taxon>Paenibacillus</taxon>
    </lineage>
</organism>
<feature type="domain" description="Polymerase/histidinol phosphatase N-terminal" evidence="6">
    <location>
        <begin position="3"/>
        <end position="73"/>
    </location>
</feature>
<evidence type="ECO:0000256" key="3">
    <source>
        <dbReference type="ARBA" id="ARBA00022705"/>
    </source>
</evidence>
<dbReference type="InterPro" id="IPR011708">
    <property type="entry name" value="DNA_pol3_alpha_NTPase_dom"/>
</dbReference>
<dbReference type="GO" id="GO:0008408">
    <property type="term" value="F:3'-5' exonuclease activity"/>
    <property type="evidence" value="ECO:0007669"/>
    <property type="project" value="InterPro"/>
</dbReference>
<sequence>MFCNYHNHRDYSNIFTPDCSVKIDDYVKRSKELDHKILSSMEHGFQGRYFDTYDVAKKEGLKFIFGTEAYWVKDRFEKDNTNGHMCIFAKSEKGRRDINRILSEANETGYYYKPRVDLDLISTLDPNEVFVTSACIAFWQYEDIEKIVLDLNSYFGKNFMLEVQAHHTDPQRKLHKRILDISAKHNIELIAGCDSHFIYPEQAKDRNAVLEAKGIRYENEDGWFMDYPDGQTFKQRFLDQGVLNEPQIDQAIKNTMIFMDFDDYDSDLIKVFSNDIKLPTIYPDLTQEQRDHKYKQLLNSKWRETKSTIPKEKHTKYIDEIRKEGSVVVNTKMSDYFLIDHEIVKEAVSMGGIITSTGRGSGVSFYTNTLLGFSKVDRISAPVHLYPERFMSESRILQTKSLPDLDLNLGNPEVFIAAQKKVLGEGHSYPMIAYGTFKRKSGFKLYAKSQSLDFDIANEVSKQLENYENDLKYAEDDEQDLIDVYDYVDEKYHHLIKESEKYTGIISDKKPHPCGHLIYQGNIKEEIGLIRIKSESTKKEVIAALIDGDIAERKKFLKNDLLKVDVVKTTYDTYKRIGLQVHSETELLDVIKDNDKVWDIYASGLTVGVNQVEKYSTTQKVMKYKPKNISELTAFIAAIRPSFKSMYHTFESRKPFAYGISSFDNLIQTEEMKNSFVLYQEQTMATLAYAGFPSDETYGIIKAISKKKPAVVKPLKERFLKGFSDKILAKENVTEQEAFDMSDKVWKIIEDSSGYGFNASHAYSYALDSVYCAYLKSHYPLFFYESLLRHFSEKKNKDKLGLLKEEMQRGFNIKDGGIKFGTDNRSFVADEKTNSIYADLSGIKYMNTKIAEELFELRVNTYEYFIDLLVDISQKTSVNSRQLKILIMLNYFDDFGHSGYLMKIFDEFNEGKYKYKKTYVAKTIETRLTELRRIEKELKVNNVPEVLPNETIMFQIEHMGYADAKYPNVNASWCVVTDLDTKYSPKLTLYNLRRGEERIFKMDKKTFNTRDASLRINKGDLIEITGFKKKARQIPDGNGGFKPTDQIDIWITGYSKYTDKEKLHG</sequence>
<dbReference type="SUPFAM" id="SSF89550">
    <property type="entry name" value="PHP domain-like"/>
    <property type="match status" value="1"/>
</dbReference>
<dbReference type="AlphaFoldDB" id="A0A378Y1A3"/>
<dbReference type="InterPro" id="IPR004805">
    <property type="entry name" value="DnaE2/DnaE/PolC"/>
</dbReference>
<dbReference type="GO" id="GO:0003887">
    <property type="term" value="F:DNA-directed DNA polymerase activity"/>
    <property type="evidence" value="ECO:0007669"/>
    <property type="project" value="UniProtKB-KW"/>
</dbReference>
<dbReference type="Proteomes" id="UP000254400">
    <property type="component" value="Unassembled WGS sequence"/>
</dbReference>
<dbReference type="InterPro" id="IPR003141">
    <property type="entry name" value="Pol/His_phosphatase_N"/>
</dbReference>
<accession>A0A378Y1A3</accession>
<dbReference type="SMART" id="SM00481">
    <property type="entry name" value="POLIIIAc"/>
    <property type="match status" value="1"/>
</dbReference>
<dbReference type="RefSeq" id="WP_172494051.1">
    <property type="nucleotide sequence ID" value="NZ_CP049598.1"/>
</dbReference>
<dbReference type="InterPro" id="IPR004013">
    <property type="entry name" value="PHP_dom"/>
</dbReference>
<keyword evidence="2 7" id="KW-0548">Nucleotidyltransferase</keyword>
<name>A0A378Y1A3_PAEPO</name>
<evidence type="ECO:0000256" key="2">
    <source>
        <dbReference type="ARBA" id="ARBA00022695"/>
    </source>
</evidence>
<dbReference type="Pfam" id="PF02811">
    <property type="entry name" value="PHP"/>
    <property type="match status" value="1"/>
</dbReference>
<reference evidence="7 8" key="1">
    <citation type="submission" date="2018-06" db="EMBL/GenBank/DDBJ databases">
        <authorList>
            <consortium name="Pathogen Informatics"/>
            <person name="Doyle S."/>
        </authorList>
    </citation>
    <scope>NUCLEOTIDE SEQUENCE [LARGE SCALE GENOMIC DNA]</scope>
    <source>
        <strain evidence="7 8">NCTC10343</strain>
    </source>
</reference>
<dbReference type="InterPro" id="IPR016195">
    <property type="entry name" value="Pol/histidinol_Pase-like"/>
</dbReference>
<evidence type="ECO:0000259" key="6">
    <source>
        <dbReference type="SMART" id="SM00481"/>
    </source>
</evidence>
<feature type="coiled-coil region" evidence="5">
    <location>
        <begin position="457"/>
        <end position="484"/>
    </location>
</feature>
<evidence type="ECO:0000313" key="7">
    <source>
        <dbReference type="EMBL" id="SUA70129.1"/>
    </source>
</evidence>
<evidence type="ECO:0000256" key="4">
    <source>
        <dbReference type="ARBA" id="ARBA00022932"/>
    </source>
</evidence>
<dbReference type="Gene3D" id="3.20.20.140">
    <property type="entry name" value="Metal-dependent hydrolases"/>
    <property type="match status" value="1"/>
</dbReference>
<dbReference type="InterPro" id="IPR040982">
    <property type="entry name" value="DNA_pol3_finger"/>
</dbReference>
<proteinExistence type="predicted"/>
<evidence type="ECO:0000256" key="5">
    <source>
        <dbReference type="SAM" id="Coils"/>
    </source>
</evidence>
<dbReference type="Pfam" id="PF17657">
    <property type="entry name" value="DNA_pol3_finger"/>
    <property type="match status" value="1"/>
</dbReference>
<dbReference type="PANTHER" id="PTHR32294">
    <property type="entry name" value="DNA POLYMERASE III SUBUNIT ALPHA"/>
    <property type="match status" value="1"/>
</dbReference>
<evidence type="ECO:0000313" key="8">
    <source>
        <dbReference type="Proteomes" id="UP000254400"/>
    </source>
</evidence>
<gene>
    <name evidence="7" type="primary">dnaE_2</name>
    <name evidence="7" type="ORF">NCTC10343_02999</name>
</gene>
<dbReference type="GO" id="GO:0006260">
    <property type="term" value="P:DNA replication"/>
    <property type="evidence" value="ECO:0007669"/>
    <property type="project" value="UniProtKB-KW"/>
</dbReference>
<keyword evidence="5" id="KW-0175">Coiled coil</keyword>
<dbReference type="EMBL" id="UGSC01000001">
    <property type="protein sequence ID" value="SUA70129.1"/>
    <property type="molecule type" value="Genomic_DNA"/>
</dbReference>
<protein>
    <submittedName>
        <fullName evidence="7">DNA polymerase III subunit alpha</fullName>
        <ecNumber evidence="7">2.7.7.7</ecNumber>
    </submittedName>
</protein>
<dbReference type="Pfam" id="PF07733">
    <property type="entry name" value="DNA_pol3_alpha"/>
    <property type="match status" value="1"/>
</dbReference>
<keyword evidence="4" id="KW-0239">DNA-directed DNA polymerase</keyword>
<keyword evidence="3" id="KW-0235">DNA replication</keyword>